<name>A0A5C5UBG3_9CORY</name>
<reference evidence="2 3" key="1">
    <citation type="submission" date="2019-08" db="EMBL/GenBank/DDBJ databases">
        <authorList>
            <person name="Lei W."/>
        </authorList>
    </citation>
    <scope>NUCLEOTIDE SEQUENCE [LARGE SCALE GENOMIC DNA]</scope>
    <source>
        <strain evidence="2 3">CCUG 58627</strain>
    </source>
</reference>
<feature type="transmembrane region" description="Helical" evidence="1">
    <location>
        <begin position="88"/>
        <end position="108"/>
    </location>
</feature>
<evidence type="ECO:0000313" key="3">
    <source>
        <dbReference type="Proteomes" id="UP000320791"/>
    </source>
</evidence>
<evidence type="ECO:0000256" key="1">
    <source>
        <dbReference type="SAM" id="Phobius"/>
    </source>
</evidence>
<keyword evidence="1" id="KW-0812">Transmembrane</keyword>
<accession>A0A5C5UBG3</accession>
<proteinExistence type="predicted"/>
<gene>
    <name evidence="2" type="ORF">FRX94_10275</name>
</gene>
<comment type="caution">
    <text evidence="2">The sequence shown here is derived from an EMBL/GenBank/DDBJ whole genome shotgun (WGS) entry which is preliminary data.</text>
</comment>
<organism evidence="2 3">
    <name type="scientific">Corynebacterium canis</name>
    <dbReference type="NCBI Taxonomy" id="679663"/>
    <lineage>
        <taxon>Bacteria</taxon>
        <taxon>Bacillati</taxon>
        <taxon>Actinomycetota</taxon>
        <taxon>Actinomycetes</taxon>
        <taxon>Mycobacteriales</taxon>
        <taxon>Corynebacteriaceae</taxon>
        <taxon>Corynebacterium</taxon>
    </lineage>
</organism>
<protein>
    <submittedName>
        <fullName evidence="2">DUF2752 domain-containing protein</fullName>
    </submittedName>
</protein>
<dbReference type="InterPro" id="IPR021215">
    <property type="entry name" value="DUF2752"/>
</dbReference>
<dbReference type="Proteomes" id="UP000320791">
    <property type="component" value="Unassembled WGS sequence"/>
</dbReference>
<keyword evidence="1" id="KW-0472">Membrane</keyword>
<sequence length="118" mass="12935">MCGCFLLTLADPTTPGGPTPLCPTKALLGINCPGCGTARMIYSLCHLDIPAAVHYNAVGFLALILVGWSWLSWFATTLGKRIPKWNDWRYSSIAVGVVITVWFVVRLLPWEPFASLQV</sequence>
<dbReference type="AlphaFoldDB" id="A0A5C5UBG3"/>
<keyword evidence="3" id="KW-1185">Reference proteome</keyword>
<evidence type="ECO:0000313" key="2">
    <source>
        <dbReference type="EMBL" id="TWT22902.1"/>
    </source>
</evidence>
<dbReference type="Pfam" id="PF10825">
    <property type="entry name" value="DUF2752"/>
    <property type="match status" value="1"/>
</dbReference>
<feature type="transmembrane region" description="Helical" evidence="1">
    <location>
        <begin position="57"/>
        <end position="76"/>
    </location>
</feature>
<keyword evidence="1" id="KW-1133">Transmembrane helix</keyword>
<dbReference type="EMBL" id="VOHM01000025">
    <property type="protein sequence ID" value="TWT22902.1"/>
    <property type="molecule type" value="Genomic_DNA"/>
</dbReference>
<dbReference type="OrthoDB" id="5966662at2"/>